<gene>
    <name evidence="1" type="primary">ORF80927</name>
</gene>
<protein>
    <submittedName>
        <fullName evidence="1">Uncharacterized protein</fullName>
    </submittedName>
</protein>
<proteinExistence type="predicted"/>
<organism evidence="1">
    <name type="scientific">Arion vulgaris</name>
    <dbReference type="NCBI Taxonomy" id="1028688"/>
    <lineage>
        <taxon>Eukaryota</taxon>
        <taxon>Metazoa</taxon>
        <taxon>Spiralia</taxon>
        <taxon>Lophotrochozoa</taxon>
        <taxon>Mollusca</taxon>
        <taxon>Gastropoda</taxon>
        <taxon>Heterobranchia</taxon>
        <taxon>Euthyneura</taxon>
        <taxon>Panpulmonata</taxon>
        <taxon>Eupulmonata</taxon>
        <taxon>Stylommatophora</taxon>
        <taxon>Helicina</taxon>
        <taxon>Arionoidea</taxon>
        <taxon>Arionidae</taxon>
        <taxon>Arion</taxon>
    </lineage>
</organism>
<accession>A0A0B6ZTV4</accession>
<evidence type="ECO:0000313" key="1">
    <source>
        <dbReference type="EMBL" id="CEK72059.1"/>
    </source>
</evidence>
<sequence>FQFCSLIYSIPTDKQKYPTYENKSLDIKPVSDNLFTIIFYSGSYHPVVKAMTVIYFNVIINRKFYKCQQQQVDTLNKTNFN</sequence>
<dbReference type="AlphaFoldDB" id="A0A0B6ZTV4"/>
<dbReference type="EMBL" id="HACG01025194">
    <property type="protein sequence ID" value="CEK72059.1"/>
    <property type="molecule type" value="Transcribed_RNA"/>
</dbReference>
<feature type="non-terminal residue" evidence="1">
    <location>
        <position position="1"/>
    </location>
</feature>
<name>A0A0B6ZTV4_9EUPU</name>
<reference evidence="1" key="1">
    <citation type="submission" date="2014-12" db="EMBL/GenBank/DDBJ databases">
        <title>Insight into the proteome of Arion vulgaris.</title>
        <authorList>
            <person name="Aradska J."/>
            <person name="Bulat T."/>
            <person name="Smidak R."/>
            <person name="Sarate P."/>
            <person name="Gangsoo J."/>
            <person name="Sialana F."/>
            <person name="Bilban M."/>
            <person name="Lubec G."/>
        </authorList>
    </citation>
    <scope>NUCLEOTIDE SEQUENCE</scope>
    <source>
        <tissue evidence="1">Skin</tissue>
    </source>
</reference>